<gene>
    <name evidence="1" type="ORF">BLNAU_4454</name>
</gene>
<dbReference type="InterPro" id="IPR011989">
    <property type="entry name" value="ARM-like"/>
</dbReference>
<dbReference type="EMBL" id="JARBJD010000022">
    <property type="protein sequence ID" value="KAK2960556.1"/>
    <property type="molecule type" value="Genomic_DNA"/>
</dbReference>
<dbReference type="Proteomes" id="UP001281761">
    <property type="component" value="Unassembled WGS sequence"/>
</dbReference>
<dbReference type="SUPFAM" id="SSF48371">
    <property type="entry name" value="ARM repeat"/>
    <property type="match status" value="1"/>
</dbReference>
<name>A0ABQ9Y9Y8_9EUKA</name>
<accession>A0ABQ9Y9Y8</accession>
<organism evidence="1 2">
    <name type="scientific">Blattamonas nauphoetae</name>
    <dbReference type="NCBI Taxonomy" id="2049346"/>
    <lineage>
        <taxon>Eukaryota</taxon>
        <taxon>Metamonada</taxon>
        <taxon>Preaxostyla</taxon>
        <taxon>Oxymonadida</taxon>
        <taxon>Blattamonas</taxon>
    </lineage>
</organism>
<dbReference type="Gene3D" id="1.25.10.10">
    <property type="entry name" value="Leucine-rich Repeat Variant"/>
    <property type="match status" value="2"/>
</dbReference>
<evidence type="ECO:0000313" key="2">
    <source>
        <dbReference type="Proteomes" id="UP001281761"/>
    </source>
</evidence>
<sequence>MSDRFSDTSDDDLSDTDDEQIIRLRDKKRSSLAKNRLKNSKKQTIRTNSLPKTEAIQQNLLQASALLNHSDYSVTLEALKVISEIAKNSPAVLRDFAERNNEIIRFSSMFIEEENEAMLELLLSIVLTMTAGNATVVAPLVYSGIVPKLIAIYSSQNIPFAKAAIECLNNICLENAELCLFLCKHNFIEAIFKVMASISANRDFYVHPNYNRTIFRLPDDLESITSFSLACFESPSLIAFMGNSKTDIIDLCLNFLLTDSLPLLNVCYLTLYVNIHRDNPSSAYLIRTTLQPGFDNEQTPTSFPNYINRIFQELGHLLDIYRTQYALSGTVRKWRQLSEPEPGSFYLTSEYEWDTIHTIFTKIKLVCEILTRLSSICGVLIEIGEAETDILLSSGIHQQISSVLFICSDLINPNLLYRNTIASDDLLSSFLTQFLESPNIEFSELNTHLSNTSLPPCPEANASSYFDSLSRTKSPIVGQLYAAFIYPAIEPLLRELLFAMSNFSAGTPAQTEIMVSTAIPDQDSPDLLFERLASLFSFAPSCKSDLLYVFHGCCCSPSPAVVDAILRHHIIPVLINPTDAQNPKKAITIMEILINLLRIEDPSVNEQVSRHILESRCSEFLQSIRGKKDSLEMARKAMFTGLLKSSLGMDQDT</sequence>
<protein>
    <submittedName>
        <fullName evidence="1">Uncharacterized protein</fullName>
    </submittedName>
</protein>
<comment type="caution">
    <text evidence="1">The sequence shown here is derived from an EMBL/GenBank/DDBJ whole genome shotgun (WGS) entry which is preliminary data.</text>
</comment>
<reference evidence="1 2" key="1">
    <citation type="journal article" date="2022" name="bioRxiv">
        <title>Genomics of Preaxostyla Flagellates Illuminates Evolutionary Transitions and the Path Towards Mitochondrial Loss.</title>
        <authorList>
            <person name="Novak L.V.F."/>
            <person name="Treitli S.C."/>
            <person name="Pyrih J."/>
            <person name="Halakuc P."/>
            <person name="Pipaliya S.V."/>
            <person name="Vacek V."/>
            <person name="Brzon O."/>
            <person name="Soukal P."/>
            <person name="Eme L."/>
            <person name="Dacks J.B."/>
            <person name="Karnkowska A."/>
            <person name="Elias M."/>
            <person name="Hampl V."/>
        </authorList>
    </citation>
    <scope>NUCLEOTIDE SEQUENCE [LARGE SCALE GENOMIC DNA]</scope>
    <source>
        <strain evidence="1">NAU3</strain>
        <tissue evidence="1">Gut</tissue>
    </source>
</reference>
<proteinExistence type="predicted"/>
<dbReference type="InterPro" id="IPR016024">
    <property type="entry name" value="ARM-type_fold"/>
</dbReference>
<evidence type="ECO:0000313" key="1">
    <source>
        <dbReference type="EMBL" id="KAK2960556.1"/>
    </source>
</evidence>
<keyword evidence="2" id="KW-1185">Reference proteome</keyword>